<evidence type="ECO:0000313" key="2">
    <source>
        <dbReference type="Proteomes" id="UP001054945"/>
    </source>
</evidence>
<dbReference type="Proteomes" id="UP001054945">
    <property type="component" value="Unassembled WGS sequence"/>
</dbReference>
<comment type="caution">
    <text evidence="1">The sequence shown here is derived from an EMBL/GenBank/DDBJ whole genome shotgun (WGS) entry which is preliminary data.</text>
</comment>
<organism evidence="1 2">
    <name type="scientific">Caerostris extrusa</name>
    <name type="common">Bark spider</name>
    <name type="synonym">Caerostris bankana</name>
    <dbReference type="NCBI Taxonomy" id="172846"/>
    <lineage>
        <taxon>Eukaryota</taxon>
        <taxon>Metazoa</taxon>
        <taxon>Ecdysozoa</taxon>
        <taxon>Arthropoda</taxon>
        <taxon>Chelicerata</taxon>
        <taxon>Arachnida</taxon>
        <taxon>Araneae</taxon>
        <taxon>Araneomorphae</taxon>
        <taxon>Entelegynae</taxon>
        <taxon>Araneoidea</taxon>
        <taxon>Araneidae</taxon>
        <taxon>Caerostris</taxon>
    </lineage>
</organism>
<reference evidence="1 2" key="1">
    <citation type="submission" date="2021-06" db="EMBL/GenBank/DDBJ databases">
        <title>Caerostris extrusa draft genome.</title>
        <authorList>
            <person name="Kono N."/>
            <person name="Arakawa K."/>
        </authorList>
    </citation>
    <scope>NUCLEOTIDE SEQUENCE [LARGE SCALE GENOMIC DNA]</scope>
</reference>
<keyword evidence="2" id="KW-1185">Reference proteome</keyword>
<evidence type="ECO:0000313" key="1">
    <source>
        <dbReference type="EMBL" id="GIY46811.1"/>
    </source>
</evidence>
<dbReference type="AlphaFoldDB" id="A0AAV4TMZ5"/>
<proteinExistence type="predicted"/>
<protein>
    <submittedName>
        <fullName evidence="1">Uncharacterized protein</fullName>
    </submittedName>
</protein>
<sequence>MSCYRRGKLTPPFSYCRISNNRTSTVFGKEVRWVRGVFRVLLRAIVECDRVLQLHINKLEDSNCLSEMHYKYCSNYYRFLSFLMTITITESLKWVRTSAIPHVLLLGERGIQTTISTGLLSRTAMTAINGSRDVACPTSPPRAFHNFDCKVARRIVPGGRLFWLSIVVAILFDRIVER</sequence>
<dbReference type="EMBL" id="BPLR01011485">
    <property type="protein sequence ID" value="GIY46811.1"/>
    <property type="molecule type" value="Genomic_DNA"/>
</dbReference>
<gene>
    <name evidence="1" type="ORF">CEXT_722391</name>
</gene>
<name>A0AAV4TMZ5_CAEEX</name>
<accession>A0AAV4TMZ5</accession>